<reference evidence="2" key="1">
    <citation type="journal article" date="2017" name="Nat. Ecol. Evol.">
        <title>Genome expansion and lineage-specific genetic innovations in the forest pathogenic fungi Armillaria.</title>
        <authorList>
            <person name="Sipos G."/>
            <person name="Prasanna A.N."/>
            <person name="Walter M.C."/>
            <person name="O'Connor E."/>
            <person name="Balint B."/>
            <person name="Krizsan K."/>
            <person name="Kiss B."/>
            <person name="Hess J."/>
            <person name="Varga T."/>
            <person name="Slot J."/>
            <person name="Riley R."/>
            <person name="Boka B."/>
            <person name="Rigling D."/>
            <person name="Barry K."/>
            <person name="Lee J."/>
            <person name="Mihaltcheva S."/>
            <person name="LaButti K."/>
            <person name="Lipzen A."/>
            <person name="Waldron R."/>
            <person name="Moloney N.M."/>
            <person name="Sperisen C."/>
            <person name="Kredics L."/>
            <person name="Vagvoelgyi C."/>
            <person name="Patrignani A."/>
            <person name="Fitzpatrick D."/>
            <person name="Nagy I."/>
            <person name="Doyle S."/>
            <person name="Anderson J.B."/>
            <person name="Grigoriev I.V."/>
            <person name="Gueldener U."/>
            <person name="Muensterkoetter M."/>
            <person name="Nagy L.G."/>
        </authorList>
    </citation>
    <scope>NUCLEOTIDE SEQUENCE [LARGE SCALE GENOMIC DNA]</scope>
    <source>
        <strain evidence="2">28-4</strain>
    </source>
</reference>
<keyword evidence="2" id="KW-1185">Reference proteome</keyword>
<protein>
    <submittedName>
        <fullName evidence="1">Uncharacterized protein</fullName>
    </submittedName>
</protein>
<evidence type="ECO:0000313" key="1">
    <source>
        <dbReference type="EMBL" id="PBK77640.1"/>
    </source>
</evidence>
<gene>
    <name evidence="1" type="ORF">ARMSODRAFT_1010287</name>
</gene>
<evidence type="ECO:0000313" key="2">
    <source>
        <dbReference type="Proteomes" id="UP000218334"/>
    </source>
</evidence>
<dbReference type="EMBL" id="KZ293415">
    <property type="protein sequence ID" value="PBK77640.1"/>
    <property type="molecule type" value="Genomic_DNA"/>
</dbReference>
<organism evidence="1 2">
    <name type="scientific">Armillaria solidipes</name>
    <dbReference type="NCBI Taxonomy" id="1076256"/>
    <lineage>
        <taxon>Eukaryota</taxon>
        <taxon>Fungi</taxon>
        <taxon>Dikarya</taxon>
        <taxon>Basidiomycota</taxon>
        <taxon>Agaricomycotina</taxon>
        <taxon>Agaricomycetes</taxon>
        <taxon>Agaricomycetidae</taxon>
        <taxon>Agaricales</taxon>
        <taxon>Marasmiineae</taxon>
        <taxon>Physalacriaceae</taxon>
        <taxon>Armillaria</taxon>
    </lineage>
</organism>
<proteinExistence type="predicted"/>
<sequence>MSFAPTSPVRGQCVQHVGNAFCLCPSFTAFTLHRAESQSHTLDQSRCVCGHGIHAHADYLSLVVHHCPTKYCVAYVQKTPKTQECSCGALLVDHVPVINTHRSPAAREPLEGDAHAIGVSSACHLTQRTRPPLQMSQTSCYSLPLPPSSLDIQLGPTAQTEADAVVAHDLESYVPDGGVPNGTIDYQLNAVYNATHESGAWAWSDGVANDYHLLGSCLSSLF</sequence>
<accession>A0A2H3C6W7</accession>
<dbReference type="Proteomes" id="UP000218334">
    <property type="component" value="Unassembled WGS sequence"/>
</dbReference>
<name>A0A2H3C6W7_9AGAR</name>
<dbReference type="AlphaFoldDB" id="A0A2H3C6W7"/>